<dbReference type="AlphaFoldDB" id="A0A8H8CL67"/>
<dbReference type="CDD" id="cd00060">
    <property type="entry name" value="FHA"/>
    <property type="match status" value="1"/>
</dbReference>
<dbReference type="EMBL" id="JAFIQS010000004">
    <property type="protein sequence ID" value="KAG5170567.1"/>
    <property type="molecule type" value="Genomic_DNA"/>
</dbReference>
<gene>
    <name evidence="2" type="ORF">JR316_004956</name>
</gene>
<dbReference type="SUPFAM" id="SSF49879">
    <property type="entry name" value="SMAD/FHA domain"/>
    <property type="match status" value="1"/>
</dbReference>
<sequence length="136" mass="15479">MLTIEDYSPSFKSDQEWISTSLDFSSDTSSWGHLKDKFGERAEIFDRKQREQTIGSDWANDVAISPGPFIGEFHCTIIWDGVEAMESKVFFQTTESKSTRTWINDRLIDGACKTILRDGDTIYFGTKKRINSTSSS</sequence>
<protein>
    <recommendedName>
        <fullName evidence="1">FHA domain-containing protein</fullName>
    </recommendedName>
</protein>
<name>A0A8H8CL67_PSICU</name>
<dbReference type="InterPro" id="IPR000253">
    <property type="entry name" value="FHA_dom"/>
</dbReference>
<evidence type="ECO:0000313" key="2">
    <source>
        <dbReference type="EMBL" id="KAG5170567.1"/>
    </source>
</evidence>
<comment type="caution">
    <text evidence="2">The sequence shown here is derived from an EMBL/GenBank/DDBJ whole genome shotgun (WGS) entry which is preliminary data.</text>
</comment>
<evidence type="ECO:0000259" key="1">
    <source>
        <dbReference type="Pfam" id="PF00498"/>
    </source>
</evidence>
<dbReference type="Pfam" id="PF00498">
    <property type="entry name" value="FHA"/>
    <property type="match status" value="1"/>
</dbReference>
<proteinExistence type="predicted"/>
<feature type="domain" description="FHA" evidence="1">
    <location>
        <begin position="53"/>
        <end position="125"/>
    </location>
</feature>
<dbReference type="Gene3D" id="2.60.200.20">
    <property type="match status" value="1"/>
</dbReference>
<accession>A0A8H8CL67</accession>
<dbReference type="InterPro" id="IPR008984">
    <property type="entry name" value="SMAD_FHA_dom_sf"/>
</dbReference>
<organism evidence="2">
    <name type="scientific">Psilocybe cubensis</name>
    <name type="common">Psychedelic mushroom</name>
    <name type="synonym">Stropharia cubensis</name>
    <dbReference type="NCBI Taxonomy" id="181762"/>
    <lineage>
        <taxon>Eukaryota</taxon>
        <taxon>Fungi</taxon>
        <taxon>Dikarya</taxon>
        <taxon>Basidiomycota</taxon>
        <taxon>Agaricomycotina</taxon>
        <taxon>Agaricomycetes</taxon>
        <taxon>Agaricomycetidae</taxon>
        <taxon>Agaricales</taxon>
        <taxon>Agaricineae</taxon>
        <taxon>Strophariaceae</taxon>
        <taxon>Psilocybe</taxon>
    </lineage>
</organism>
<reference evidence="2" key="1">
    <citation type="submission" date="2021-02" db="EMBL/GenBank/DDBJ databases">
        <title>Psilocybe cubensis genome.</title>
        <authorList>
            <person name="Mckernan K.J."/>
            <person name="Crawford S."/>
            <person name="Trippe A."/>
            <person name="Kane L.T."/>
            <person name="Mclaughlin S."/>
        </authorList>
    </citation>
    <scope>NUCLEOTIDE SEQUENCE [LARGE SCALE GENOMIC DNA]</scope>
    <source>
        <strain evidence="2">MGC-MH-2018</strain>
    </source>
</reference>